<dbReference type="InterPro" id="IPR001182">
    <property type="entry name" value="FtsW/RodA"/>
</dbReference>
<evidence type="ECO:0000256" key="5">
    <source>
        <dbReference type="ARBA" id="ARBA00023136"/>
    </source>
</evidence>
<dbReference type="Proteomes" id="UP000297454">
    <property type="component" value="Unassembled WGS sequence"/>
</dbReference>
<feature type="transmembrane region" description="Helical" evidence="6">
    <location>
        <begin position="45"/>
        <end position="65"/>
    </location>
</feature>
<keyword evidence="8" id="KW-1185">Reference proteome</keyword>
<evidence type="ECO:0000256" key="3">
    <source>
        <dbReference type="ARBA" id="ARBA00022960"/>
    </source>
</evidence>
<dbReference type="Pfam" id="PF01098">
    <property type="entry name" value="FTSW_RODA_SPOVE"/>
    <property type="match status" value="1"/>
</dbReference>
<dbReference type="OrthoDB" id="9812661at2"/>
<sequence>MDISRSIAQYKIKKRNYNIFLIFGLFIFQFVGIFLSLLRNTDTKNITIIFSLIFIFLTFLTNIIVPKITKGDSTFILLVNLLFSVSLIIMIRLDNPTANKHLMWYFLGVTIFFIVFFIMKYMDKFLKNKFVLYFVLTFLTFLVTFALGFRSGGAKNWIRVGSLFTIQLSEFAKITYIFMLASYYYNIKEYQTKRLGKYYLAIATYIFSGMFFIQGELGTAVLLFGLFLSTMFIFERRYFFIILNIVIGIIGIYLASLVLSHIKVRIDIWLDPWKDYNNRGYQIIQGLFAIANGSFFGAGIGLGRPDLVPVIETDYILAAVIEEMGIFMGFALLMIYIIIFYKTIKVALELKSDYYSVLSMNIGLIYAFQTLIMFGGILKLIPLTGITTPFLSYGGSSTIVNFILLGVLQFLTTRAGDKYEKLEG</sequence>
<dbReference type="GO" id="GO:0051301">
    <property type="term" value="P:cell division"/>
    <property type="evidence" value="ECO:0007669"/>
    <property type="project" value="InterPro"/>
</dbReference>
<protein>
    <submittedName>
        <fullName evidence="7">FtsW/RodA/SpoVE family cell cycle protein</fullName>
    </submittedName>
</protein>
<keyword evidence="3" id="KW-0133">Cell shape</keyword>
<dbReference type="RefSeq" id="WP_134710710.1">
    <property type="nucleotide sequence ID" value="NZ_CP119081.1"/>
</dbReference>
<keyword evidence="4 6" id="KW-1133">Transmembrane helix</keyword>
<feature type="transmembrane region" description="Helical" evidence="6">
    <location>
        <begin position="161"/>
        <end position="186"/>
    </location>
</feature>
<feature type="transmembrane region" description="Helical" evidence="6">
    <location>
        <begin position="198"/>
        <end position="226"/>
    </location>
</feature>
<proteinExistence type="predicted"/>
<organism evidence="7 8">
    <name type="scientific">Helcococcus ovis</name>
    <dbReference type="NCBI Taxonomy" id="72026"/>
    <lineage>
        <taxon>Bacteria</taxon>
        <taxon>Bacillati</taxon>
        <taxon>Bacillota</taxon>
        <taxon>Tissierellia</taxon>
        <taxon>Tissierellales</taxon>
        <taxon>Peptoniphilaceae</taxon>
        <taxon>Helcococcus</taxon>
    </lineage>
</organism>
<keyword evidence="2 6" id="KW-0812">Transmembrane</keyword>
<evidence type="ECO:0000256" key="4">
    <source>
        <dbReference type="ARBA" id="ARBA00022989"/>
    </source>
</evidence>
<feature type="transmembrane region" description="Helical" evidence="6">
    <location>
        <begin position="20"/>
        <end position="39"/>
    </location>
</feature>
<gene>
    <name evidence="7" type="ORF">EQF91_04690</name>
</gene>
<feature type="transmembrane region" description="Helical" evidence="6">
    <location>
        <begin position="131"/>
        <end position="149"/>
    </location>
</feature>
<dbReference type="AlphaFoldDB" id="A0A4R9C180"/>
<dbReference type="GeneID" id="97030947"/>
<comment type="subcellular location">
    <subcellularLocation>
        <location evidence="1">Membrane</location>
        <topology evidence="1">Multi-pass membrane protein</topology>
    </subcellularLocation>
</comment>
<dbReference type="GO" id="GO:0032153">
    <property type="term" value="C:cell division site"/>
    <property type="evidence" value="ECO:0007669"/>
    <property type="project" value="TreeGrafter"/>
</dbReference>
<evidence type="ECO:0000313" key="8">
    <source>
        <dbReference type="Proteomes" id="UP000297454"/>
    </source>
</evidence>
<dbReference type="GO" id="GO:0008360">
    <property type="term" value="P:regulation of cell shape"/>
    <property type="evidence" value="ECO:0007669"/>
    <property type="project" value="UniProtKB-KW"/>
</dbReference>
<feature type="transmembrane region" description="Helical" evidence="6">
    <location>
        <begin position="74"/>
        <end position="91"/>
    </location>
</feature>
<feature type="transmembrane region" description="Helical" evidence="6">
    <location>
        <begin position="315"/>
        <end position="341"/>
    </location>
</feature>
<evidence type="ECO:0000256" key="2">
    <source>
        <dbReference type="ARBA" id="ARBA00022692"/>
    </source>
</evidence>
<name>A0A4R9C180_9FIRM</name>
<feature type="transmembrane region" description="Helical" evidence="6">
    <location>
        <begin position="390"/>
        <end position="411"/>
    </location>
</feature>
<comment type="caution">
    <text evidence="7">The sequence shown here is derived from an EMBL/GenBank/DDBJ whole genome shotgun (WGS) entry which is preliminary data.</text>
</comment>
<feature type="transmembrane region" description="Helical" evidence="6">
    <location>
        <begin position="353"/>
        <end position="378"/>
    </location>
</feature>
<dbReference type="GO" id="GO:0015648">
    <property type="term" value="F:lipid-linked peptidoglycan transporter activity"/>
    <property type="evidence" value="ECO:0007669"/>
    <property type="project" value="TreeGrafter"/>
</dbReference>
<evidence type="ECO:0000313" key="7">
    <source>
        <dbReference type="EMBL" id="TFF66101.1"/>
    </source>
</evidence>
<reference evidence="7 8" key="1">
    <citation type="submission" date="2019-01" db="EMBL/GenBank/DDBJ databases">
        <title>Draft Genome Sequences of Helcococcus ovis Strains Isolated from the Uterus and Vagina of Dairy Cows with Metritis.</title>
        <authorList>
            <person name="Cunha F."/>
            <person name="Jeon S.J."/>
            <person name="Kutzer P."/>
            <person name="Galvao K.N."/>
        </authorList>
    </citation>
    <scope>NUCLEOTIDE SEQUENCE [LARGE SCALE GENOMIC DNA]</scope>
    <source>
        <strain evidence="7 8">KG-37</strain>
    </source>
</reference>
<feature type="transmembrane region" description="Helical" evidence="6">
    <location>
        <begin position="238"/>
        <end position="262"/>
    </location>
</feature>
<feature type="transmembrane region" description="Helical" evidence="6">
    <location>
        <begin position="103"/>
        <end position="119"/>
    </location>
</feature>
<dbReference type="PANTHER" id="PTHR30474:SF3">
    <property type="entry name" value="PEPTIDOGLYCAN GLYCOSYLTRANSFERASE RODA"/>
    <property type="match status" value="1"/>
</dbReference>
<accession>A0A4R9C180</accession>
<dbReference type="EMBL" id="SCFR01000013">
    <property type="protein sequence ID" value="TFF66101.1"/>
    <property type="molecule type" value="Genomic_DNA"/>
</dbReference>
<dbReference type="GO" id="GO:0005886">
    <property type="term" value="C:plasma membrane"/>
    <property type="evidence" value="ECO:0007669"/>
    <property type="project" value="TreeGrafter"/>
</dbReference>
<keyword evidence="5 6" id="KW-0472">Membrane</keyword>
<dbReference type="PANTHER" id="PTHR30474">
    <property type="entry name" value="CELL CYCLE PROTEIN"/>
    <property type="match status" value="1"/>
</dbReference>
<evidence type="ECO:0000256" key="6">
    <source>
        <dbReference type="SAM" id="Phobius"/>
    </source>
</evidence>
<evidence type="ECO:0000256" key="1">
    <source>
        <dbReference type="ARBA" id="ARBA00004141"/>
    </source>
</evidence>
<feature type="transmembrane region" description="Helical" evidence="6">
    <location>
        <begin position="283"/>
        <end position="303"/>
    </location>
</feature>